<protein>
    <recommendedName>
        <fullName evidence="3">BZIP domain-containing protein</fullName>
    </recommendedName>
</protein>
<reference evidence="1 2" key="1">
    <citation type="submission" date="2024-08" db="EMBL/GenBank/DDBJ databases">
        <authorList>
            <person name="Cucini C."/>
            <person name="Frati F."/>
        </authorList>
    </citation>
    <scope>NUCLEOTIDE SEQUENCE [LARGE SCALE GENOMIC DNA]</scope>
</reference>
<sequence length="236" mass="27078">MEPVFILILDDNFHPESPTQPQIILELPNNFVVASYSVEVIENVQLLQGPLRPLLQSPGHSSHYIVDKSDIENFRVEQETCTSNISVATSNMGTEETAIKVEPPSEETLDETQSNFVEEASSLEEPTATFSTEQLLKLTTKKQRKSPIKSVPEGLKNEKYYENRKKNAQASRLWRERKKKLDQERVNLINSSLQEVEQLKMELEGYKPMVEKYSQLQRNYAALQQIVAKFLASRQH</sequence>
<evidence type="ECO:0000313" key="2">
    <source>
        <dbReference type="Proteomes" id="UP001642540"/>
    </source>
</evidence>
<name>A0ABP1RN22_9HEXA</name>
<evidence type="ECO:0008006" key="3">
    <source>
        <dbReference type="Google" id="ProtNLM"/>
    </source>
</evidence>
<keyword evidence="2" id="KW-1185">Reference proteome</keyword>
<dbReference type="Proteomes" id="UP001642540">
    <property type="component" value="Unassembled WGS sequence"/>
</dbReference>
<gene>
    <name evidence="1" type="ORF">ODALV1_LOCUS24136</name>
</gene>
<dbReference type="EMBL" id="CAXLJM020000086">
    <property type="protein sequence ID" value="CAL8131339.1"/>
    <property type="molecule type" value="Genomic_DNA"/>
</dbReference>
<proteinExistence type="predicted"/>
<organism evidence="1 2">
    <name type="scientific">Orchesella dallaii</name>
    <dbReference type="NCBI Taxonomy" id="48710"/>
    <lineage>
        <taxon>Eukaryota</taxon>
        <taxon>Metazoa</taxon>
        <taxon>Ecdysozoa</taxon>
        <taxon>Arthropoda</taxon>
        <taxon>Hexapoda</taxon>
        <taxon>Collembola</taxon>
        <taxon>Entomobryomorpha</taxon>
        <taxon>Entomobryoidea</taxon>
        <taxon>Orchesellidae</taxon>
        <taxon>Orchesellinae</taxon>
        <taxon>Orchesella</taxon>
    </lineage>
</organism>
<comment type="caution">
    <text evidence="1">The sequence shown here is derived from an EMBL/GenBank/DDBJ whole genome shotgun (WGS) entry which is preliminary data.</text>
</comment>
<accession>A0ABP1RN22</accession>
<evidence type="ECO:0000313" key="1">
    <source>
        <dbReference type="EMBL" id="CAL8131339.1"/>
    </source>
</evidence>